<dbReference type="RefSeq" id="WP_088974696.1">
    <property type="nucleotide sequence ID" value="NZ_LT607753.1"/>
</dbReference>
<evidence type="ECO:0008006" key="4">
    <source>
        <dbReference type="Google" id="ProtNLM"/>
    </source>
</evidence>
<organism evidence="2 3">
    <name type="scientific">Micromonospora coxensis</name>
    <dbReference type="NCBI Taxonomy" id="356852"/>
    <lineage>
        <taxon>Bacteria</taxon>
        <taxon>Bacillati</taxon>
        <taxon>Actinomycetota</taxon>
        <taxon>Actinomycetes</taxon>
        <taxon>Micromonosporales</taxon>
        <taxon>Micromonosporaceae</taxon>
        <taxon>Micromonospora</taxon>
    </lineage>
</organism>
<keyword evidence="3" id="KW-1185">Reference proteome</keyword>
<feature type="chain" id="PRO_5008717352" description="Phospholipase A2" evidence="1">
    <location>
        <begin position="31"/>
        <end position="188"/>
    </location>
</feature>
<dbReference type="Proteomes" id="UP000198215">
    <property type="component" value="Chromosome I"/>
</dbReference>
<evidence type="ECO:0000256" key="1">
    <source>
        <dbReference type="SAM" id="SignalP"/>
    </source>
</evidence>
<gene>
    <name evidence="2" type="ORF">GA0070614_0808</name>
</gene>
<dbReference type="AlphaFoldDB" id="A0A1C5H4Z8"/>
<evidence type="ECO:0000313" key="3">
    <source>
        <dbReference type="Proteomes" id="UP000198215"/>
    </source>
</evidence>
<keyword evidence="1" id="KW-0732">Signal</keyword>
<reference evidence="3" key="1">
    <citation type="submission" date="2016-06" db="EMBL/GenBank/DDBJ databases">
        <authorList>
            <person name="Varghese N."/>
            <person name="Submissions Spin"/>
        </authorList>
    </citation>
    <scope>NUCLEOTIDE SEQUENCE [LARGE SCALE GENOMIC DNA]</scope>
    <source>
        <strain evidence="3">DSM 45161</strain>
    </source>
</reference>
<dbReference type="OrthoDB" id="3544273at2"/>
<feature type="signal peptide" evidence="1">
    <location>
        <begin position="1"/>
        <end position="30"/>
    </location>
</feature>
<dbReference type="EMBL" id="LT607753">
    <property type="protein sequence ID" value="SCG40957.1"/>
    <property type="molecule type" value="Genomic_DNA"/>
</dbReference>
<evidence type="ECO:0000313" key="2">
    <source>
        <dbReference type="EMBL" id="SCG40957.1"/>
    </source>
</evidence>
<name>A0A1C5H4Z8_9ACTN</name>
<proteinExistence type="predicted"/>
<accession>A0A1C5H4Z8</accession>
<sequence length="188" mass="20626">MRPIHRVLRVLATVVLALLTASTVATPAGASPLPPTELGGLDLSAYCRSQGASDAVLTGGTAYDWHCRTADGRRTDLAFDAACRWTYATDGAVDRIGNFYDPTSVRCWRVRADVVTPDFRRWCQATGRSDAALLGSTVYDWRCVTYSRGGPSYSDVDVLAACRETTFGYATVERFASFRDAYSWQCRV</sequence>
<protein>
    <recommendedName>
        <fullName evidence="4">Phospholipase A2</fullName>
    </recommendedName>
</protein>